<dbReference type="RefSeq" id="WP_222427396.1">
    <property type="nucleotide sequence ID" value="NZ_LR214367.1"/>
</dbReference>
<dbReference type="AlphaFoldDB" id="A0A563W1W7"/>
<accession>A0A563W1W7</accession>
<evidence type="ECO:0000313" key="1">
    <source>
        <dbReference type="EMBL" id="VEP17678.1"/>
    </source>
</evidence>
<organism evidence="1 2">
    <name type="scientific">Hyella patelloides LEGE 07179</name>
    <dbReference type="NCBI Taxonomy" id="945734"/>
    <lineage>
        <taxon>Bacteria</taxon>
        <taxon>Bacillati</taxon>
        <taxon>Cyanobacteriota</taxon>
        <taxon>Cyanophyceae</taxon>
        <taxon>Pleurocapsales</taxon>
        <taxon>Hyellaceae</taxon>
        <taxon>Hyella</taxon>
    </lineage>
</organism>
<name>A0A563W1W7_9CYAN</name>
<evidence type="ECO:0000313" key="2">
    <source>
        <dbReference type="Proteomes" id="UP000320055"/>
    </source>
</evidence>
<gene>
    <name evidence="1" type="ORF">H1P_6340007</name>
</gene>
<proteinExistence type="predicted"/>
<dbReference type="EMBL" id="CAACVJ010000595">
    <property type="protein sequence ID" value="VEP17678.1"/>
    <property type="molecule type" value="Genomic_DNA"/>
</dbReference>
<sequence length="78" mass="8678">MIAINIETIRQKYEDQIMGLPNVTGVGIGEKAGKKVIKVFVTQKFPESELQPQDIVPKSLEEYETDVEEIGTVTAQTL</sequence>
<protein>
    <submittedName>
        <fullName evidence="1">Uncharacterized protein</fullName>
    </submittedName>
</protein>
<keyword evidence="2" id="KW-1185">Reference proteome</keyword>
<dbReference type="Proteomes" id="UP000320055">
    <property type="component" value="Unassembled WGS sequence"/>
</dbReference>
<reference evidence="1 2" key="1">
    <citation type="submission" date="2019-01" db="EMBL/GenBank/DDBJ databases">
        <authorList>
            <person name="Brito A."/>
        </authorList>
    </citation>
    <scope>NUCLEOTIDE SEQUENCE [LARGE SCALE GENOMIC DNA]</scope>
    <source>
        <strain evidence="1">1</strain>
    </source>
</reference>